<feature type="active site" evidence="2">
    <location>
        <position position="161"/>
    </location>
</feature>
<feature type="binding site" evidence="2">
    <location>
        <position position="164"/>
    </location>
    <ligand>
        <name>Fe cation</name>
        <dbReference type="ChEBI" id="CHEBI:24875"/>
    </ligand>
</feature>
<dbReference type="InterPro" id="IPR036821">
    <property type="entry name" value="Peptide_deformylase_sf"/>
</dbReference>
<sequence length="195" mass="22327">MKYQIKLVTLPNQILRTKSQEVPWPLTPEDEELVQKMIYHVDLSQQEGDHGLQPAVGVAAIQYGIPKRVFYINTGDANYNGTTASQTLRDVFINPKIIATSDADTALASGEGCLSVKPDWPKQDGLVHRKYRVVAEAYSYFDKQWKRYDLTGYPAIVFQHEFDHCEGKLFIDHIRQKGDVWEAKPDTILLFQEEK</sequence>
<keyword evidence="4" id="KW-1185">Reference proteome</keyword>
<dbReference type="Pfam" id="PF01327">
    <property type="entry name" value="Pep_deformylase"/>
    <property type="match status" value="1"/>
</dbReference>
<accession>A0A449BAU7</accession>
<dbReference type="Gene3D" id="3.90.45.10">
    <property type="entry name" value="Peptide deformylase"/>
    <property type="match status" value="1"/>
</dbReference>
<dbReference type="SUPFAM" id="SSF56420">
    <property type="entry name" value="Peptide deformylase"/>
    <property type="match status" value="1"/>
</dbReference>
<feature type="binding site" evidence="2">
    <location>
        <position position="160"/>
    </location>
    <ligand>
        <name>Fe cation</name>
        <dbReference type="ChEBI" id="CHEBI:24875"/>
    </ligand>
</feature>
<organism evidence="3 4">
    <name type="scientific">Mycoplasmopsis columbinasalis</name>
    <dbReference type="NCBI Taxonomy" id="114880"/>
    <lineage>
        <taxon>Bacteria</taxon>
        <taxon>Bacillati</taxon>
        <taxon>Mycoplasmatota</taxon>
        <taxon>Mycoplasmoidales</taxon>
        <taxon>Metamycoplasmataceae</taxon>
        <taxon>Mycoplasmopsis</taxon>
    </lineage>
</organism>
<dbReference type="GO" id="GO:0006412">
    <property type="term" value="P:translation"/>
    <property type="evidence" value="ECO:0007669"/>
    <property type="project" value="UniProtKB-UniRule"/>
</dbReference>
<dbReference type="RefSeq" id="WP_129623150.1">
    <property type="nucleotide sequence ID" value="NZ_LR215043.1"/>
</dbReference>
<keyword evidence="2 3" id="KW-0378">Hydrolase</keyword>
<name>A0A449BAU7_9BACT</name>
<dbReference type="CDD" id="cd00487">
    <property type="entry name" value="Pep_deformylase"/>
    <property type="match status" value="1"/>
</dbReference>
<keyword evidence="2" id="KW-0648">Protein biosynthesis</keyword>
<protein>
    <recommendedName>
        <fullName evidence="2">Peptide deformylase</fullName>
        <shortName evidence="2">PDF</shortName>
        <ecNumber evidence="2">3.5.1.88</ecNumber>
    </recommendedName>
    <alternativeName>
        <fullName evidence="2">Polypeptide deformylase</fullName>
    </alternativeName>
</protein>
<dbReference type="KEGG" id="mcob:NCTC10184_00562"/>
<reference evidence="3 4" key="1">
    <citation type="submission" date="2019-01" db="EMBL/GenBank/DDBJ databases">
        <authorList>
            <consortium name="Pathogen Informatics"/>
        </authorList>
    </citation>
    <scope>NUCLEOTIDE SEQUENCE [LARGE SCALE GENOMIC DNA]</scope>
    <source>
        <strain evidence="3 4">NCTC10184</strain>
    </source>
</reference>
<dbReference type="EMBL" id="LR215043">
    <property type="protein sequence ID" value="VEU78320.1"/>
    <property type="molecule type" value="Genomic_DNA"/>
</dbReference>
<comment type="cofactor">
    <cofactor evidence="2">
        <name>Fe(2+)</name>
        <dbReference type="ChEBI" id="CHEBI:29033"/>
    </cofactor>
    <text evidence="2">Binds 1 Fe(2+) ion.</text>
</comment>
<proteinExistence type="inferred from homology"/>
<dbReference type="PANTHER" id="PTHR10458:SF22">
    <property type="entry name" value="PEPTIDE DEFORMYLASE"/>
    <property type="match status" value="1"/>
</dbReference>
<dbReference type="Proteomes" id="UP000290876">
    <property type="component" value="Chromosome"/>
</dbReference>
<keyword evidence="2" id="KW-0479">Metal-binding</keyword>
<evidence type="ECO:0000256" key="1">
    <source>
        <dbReference type="ARBA" id="ARBA00010759"/>
    </source>
</evidence>
<dbReference type="GO" id="GO:0046872">
    <property type="term" value="F:metal ion binding"/>
    <property type="evidence" value="ECO:0007669"/>
    <property type="project" value="UniProtKB-KW"/>
</dbReference>
<comment type="catalytic activity">
    <reaction evidence="2">
        <text>N-terminal N-formyl-L-methionyl-[peptide] + H2O = N-terminal L-methionyl-[peptide] + formate</text>
        <dbReference type="Rhea" id="RHEA:24420"/>
        <dbReference type="Rhea" id="RHEA-COMP:10639"/>
        <dbReference type="Rhea" id="RHEA-COMP:10640"/>
        <dbReference type="ChEBI" id="CHEBI:15377"/>
        <dbReference type="ChEBI" id="CHEBI:15740"/>
        <dbReference type="ChEBI" id="CHEBI:49298"/>
        <dbReference type="ChEBI" id="CHEBI:64731"/>
        <dbReference type="EC" id="3.5.1.88"/>
    </reaction>
</comment>
<gene>
    <name evidence="3" type="primary">pdf</name>
    <name evidence="2" type="synonym">def</name>
    <name evidence="3" type="ORF">NCTC10184_00562</name>
</gene>
<comment type="function">
    <text evidence="2">Removes the formyl group from the N-terminal Met of newly synthesized proteins. Requires at least a dipeptide for an efficient rate of reaction. N-terminal L-methionine is a prerequisite for activity but the enzyme has broad specificity at other positions.</text>
</comment>
<dbReference type="InterPro" id="IPR023635">
    <property type="entry name" value="Peptide_deformylase"/>
</dbReference>
<comment type="similarity">
    <text evidence="1 2">Belongs to the polypeptide deformylase family.</text>
</comment>
<keyword evidence="2" id="KW-0408">Iron</keyword>
<dbReference type="AlphaFoldDB" id="A0A449BAU7"/>
<evidence type="ECO:0000313" key="4">
    <source>
        <dbReference type="Proteomes" id="UP000290876"/>
    </source>
</evidence>
<evidence type="ECO:0000256" key="2">
    <source>
        <dbReference type="HAMAP-Rule" id="MF_00163"/>
    </source>
</evidence>
<dbReference type="PIRSF" id="PIRSF004749">
    <property type="entry name" value="Pep_def"/>
    <property type="match status" value="1"/>
</dbReference>
<dbReference type="OrthoDB" id="9784988at2"/>
<dbReference type="PRINTS" id="PR01576">
    <property type="entry name" value="PDEFORMYLASE"/>
</dbReference>
<dbReference type="GO" id="GO:0042586">
    <property type="term" value="F:peptide deformylase activity"/>
    <property type="evidence" value="ECO:0007669"/>
    <property type="project" value="UniProtKB-UniRule"/>
</dbReference>
<feature type="binding site" evidence="2">
    <location>
        <position position="113"/>
    </location>
    <ligand>
        <name>Fe cation</name>
        <dbReference type="ChEBI" id="CHEBI:24875"/>
    </ligand>
</feature>
<dbReference type="HAMAP" id="MF_00163">
    <property type="entry name" value="Pep_deformylase"/>
    <property type="match status" value="1"/>
</dbReference>
<dbReference type="PANTHER" id="PTHR10458">
    <property type="entry name" value="PEPTIDE DEFORMYLASE"/>
    <property type="match status" value="1"/>
</dbReference>
<dbReference type="EC" id="3.5.1.88" evidence="2"/>
<evidence type="ECO:0000313" key="3">
    <source>
        <dbReference type="EMBL" id="VEU78320.1"/>
    </source>
</evidence>